<keyword evidence="3" id="KW-1185">Reference proteome</keyword>
<dbReference type="AlphaFoldDB" id="A0A3M7M9C0"/>
<proteinExistence type="predicted"/>
<accession>A0A3M7M9C0</accession>
<protein>
    <submittedName>
        <fullName evidence="2">Uncharacterized protein</fullName>
    </submittedName>
</protein>
<name>A0A3M7M9C0_9PLEO</name>
<dbReference type="EMBL" id="KE747826">
    <property type="protein sequence ID" value="RMZ71038.1"/>
    <property type="molecule type" value="Genomic_DNA"/>
</dbReference>
<evidence type="ECO:0000313" key="2">
    <source>
        <dbReference type="EMBL" id="RMZ71038.1"/>
    </source>
</evidence>
<organism evidence="2 3">
    <name type="scientific">Pyrenophora seminiperda CCB06</name>
    <dbReference type="NCBI Taxonomy" id="1302712"/>
    <lineage>
        <taxon>Eukaryota</taxon>
        <taxon>Fungi</taxon>
        <taxon>Dikarya</taxon>
        <taxon>Ascomycota</taxon>
        <taxon>Pezizomycotina</taxon>
        <taxon>Dothideomycetes</taxon>
        <taxon>Pleosporomycetidae</taxon>
        <taxon>Pleosporales</taxon>
        <taxon>Pleosporineae</taxon>
        <taxon>Pleosporaceae</taxon>
        <taxon>Pyrenophora</taxon>
    </lineage>
</organism>
<gene>
    <name evidence="2" type="ORF">GMOD_00005534</name>
</gene>
<evidence type="ECO:0000313" key="3">
    <source>
        <dbReference type="Proteomes" id="UP000265663"/>
    </source>
</evidence>
<evidence type="ECO:0000256" key="1">
    <source>
        <dbReference type="SAM" id="MobiDB-lite"/>
    </source>
</evidence>
<feature type="region of interest" description="Disordered" evidence="1">
    <location>
        <begin position="1"/>
        <end position="30"/>
    </location>
</feature>
<sequence length="213" mass="23936">MVALQRRRPHTQPARTLPASMPTTPNQHGRPPWLAQRDADVHFCSPFPAKPVHRCWIASRPACCDTRRLLLMPPRRGCARTLLADRTGRLPKTDAKSGLVSRLGAPEQPPTLLLLYFEQGAMSCEHLPSELFANSALRRRFQKRQVHCRRRLIGRGRPPPVTTRCAPGADLFRLHTGSGLGTPHLIPCVPQSREYRPARTHALNIKPGQKRQS</sequence>
<dbReference type="Proteomes" id="UP000265663">
    <property type="component" value="Unassembled WGS sequence"/>
</dbReference>
<feature type="compositionally biased region" description="Basic residues" evidence="1">
    <location>
        <begin position="1"/>
        <end position="10"/>
    </location>
</feature>
<reference evidence="2 3" key="1">
    <citation type="journal article" date="2014" name="PLoS ONE">
        <title>De novo Genome Assembly of the Fungal Plant Pathogen Pyrenophora semeniperda.</title>
        <authorList>
            <person name="Soliai M.M."/>
            <person name="Meyer S.E."/>
            <person name="Udall J.A."/>
            <person name="Elzinga D.E."/>
            <person name="Hermansen R.A."/>
            <person name="Bodily P.M."/>
            <person name="Hart A.A."/>
            <person name="Coleman C.E."/>
        </authorList>
    </citation>
    <scope>NUCLEOTIDE SEQUENCE [LARGE SCALE GENOMIC DNA]</scope>
    <source>
        <strain evidence="2 3">CCB06</strain>
        <tissue evidence="2">Mycelium</tissue>
    </source>
</reference>